<reference evidence="1" key="1">
    <citation type="submission" date="2018-12" db="EMBL/GenBank/DDBJ databases">
        <title>Complete genome sequences of twenty non-typhoidal Salmonella isolates from Rwanda.</title>
        <authorList>
            <person name="Byukusenge M."/>
            <person name="Li L."/>
            <person name="Subhashinie K."/>
            <person name="Nzayirambaho M."/>
            <person name="Kuchipudi S.V."/>
            <person name="Jayarao B.M."/>
        </authorList>
    </citation>
    <scope>NUCLEOTIDE SEQUENCE</scope>
    <source>
        <strain evidence="1">RSE40</strain>
        <plasmid evidence="1">pRSE40</plasmid>
    </source>
</reference>
<keyword evidence="1" id="KW-0614">Plasmid</keyword>
<geneLocation type="plasmid" evidence="1">
    <name>pRSE40</name>
</geneLocation>
<evidence type="ECO:0000313" key="1">
    <source>
        <dbReference type="EMBL" id="AZT44360.1"/>
    </source>
</evidence>
<protein>
    <submittedName>
        <fullName evidence="1">TraT conjugal transfer protein</fullName>
    </submittedName>
</protein>
<sequence length="210" mass="23604">MLTFSTGQQVWGHEARQPDPAHLKLAHHQSDGHCLFCDYASPHNLLHYRDGNPDNTVPGNLTVICPLCAAWQSLERLGANDGVIVYLPEVSPEDINHLVRNTLWALQSRDGVLKKQGQSVMDWLIAHRQATEDFWGTSHPGEFAQALLLTPPESRGELQHRLEHLALIVNPAHYTGHPALAPDTTQHWGTLYQNYLQQDVIDAKSSHRRT</sequence>
<gene>
    <name evidence="1" type="ORF">EL007_24175</name>
</gene>
<organism evidence="1">
    <name type="scientific">Salmonella enterica subsp. enterica serovar Karamoja</name>
    <dbReference type="NCBI Taxonomy" id="2500153"/>
    <lineage>
        <taxon>Bacteria</taxon>
        <taxon>Pseudomonadati</taxon>
        <taxon>Pseudomonadota</taxon>
        <taxon>Gammaproteobacteria</taxon>
        <taxon>Enterobacterales</taxon>
        <taxon>Enterobacteriaceae</taxon>
        <taxon>Salmonella</taxon>
    </lineage>
</organism>
<dbReference type="RefSeq" id="WP_168445601.1">
    <property type="nucleotide sequence ID" value="NZ_CP034699.1"/>
</dbReference>
<name>A0A3Q9MUF9_SALET</name>
<accession>A0A3Q9MUF9</accession>
<dbReference type="EMBL" id="CP034699">
    <property type="protein sequence ID" value="AZT44360.1"/>
    <property type="molecule type" value="Genomic_DNA"/>
</dbReference>
<proteinExistence type="predicted"/>
<dbReference type="AlphaFoldDB" id="A0A3Q9MUF9"/>